<dbReference type="PANTHER" id="PTHR34299">
    <property type="entry name" value="DIACYLGLYCEROL KINASE"/>
    <property type="match status" value="1"/>
</dbReference>
<dbReference type="EMBL" id="JACIET010000002">
    <property type="protein sequence ID" value="MBB4013472.1"/>
    <property type="molecule type" value="Genomic_DNA"/>
</dbReference>
<evidence type="ECO:0000256" key="4">
    <source>
        <dbReference type="ARBA" id="ARBA00022516"/>
    </source>
</evidence>
<evidence type="ECO:0000256" key="11">
    <source>
        <dbReference type="ARBA" id="ARBA00023098"/>
    </source>
</evidence>
<feature type="binding site" evidence="16">
    <location>
        <position position="65"/>
    </location>
    <ligand>
        <name>substrate</name>
    </ligand>
</feature>
<evidence type="ECO:0000256" key="7">
    <source>
        <dbReference type="ARBA" id="ARBA00022741"/>
    </source>
</evidence>
<gene>
    <name evidence="20" type="ORF">GGR36_002818</name>
</gene>
<keyword evidence="6 19" id="KW-0812">Transmembrane</keyword>
<dbReference type="Pfam" id="PF01219">
    <property type="entry name" value="DAGK_prokar"/>
    <property type="match status" value="1"/>
</dbReference>
<evidence type="ECO:0000256" key="14">
    <source>
        <dbReference type="ARBA" id="ARBA00023264"/>
    </source>
</evidence>
<reference evidence="20 21" key="1">
    <citation type="submission" date="2020-08" db="EMBL/GenBank/DDBJ databases">
        <title>Genomic Encyclopedia of Type Strains, Phase IV (KMG-IV): sequencing the most valuable type-strain genomes for metagenomic binning, comparative biology and taxonomic classification.</title>
        <authorList>
            <person name="Goeker M."/>
        </authorList>
    </citation>
    <scope>NUCLEOTIDE SEQUENCE [LARGE SCALE GENOMIC DNA]</scope>
    <source>
        <strain evidence="20 21">DSM 106739</strain>
    </source>
</reference>
<keyword evidence="21" id="KW-1185">Reference proteome</keyword>
<evidence type="ECO:0000256" key="12">
    <source>
        <dbReference type="ARBA" id="ARBA00023136"/>
    </source>
</evidence>
<dbReference type="RefSeq" id="WP_183635340.1">
    <property type="nucleotide sequence ID" value="NZ_BAABLE010000005.1"/>
</dbReference>
<keyword evidence="13" id="KW-0594">Phospholipid biosynthesis</keyword>
<dbReference type="GO" id="GO:0005524">
    <property type="term" value="F:ATP binding"/>
    <property type="evidence" value="ECO:0007669"/>
    <property type="project" value="UniProtKB-KW"/>
</dbReference>
<keyword evidence="18" id="KW-0460">Magnesium</keyword>
<feature type="active site" description="Proton acceptor" evidence="15">
    <location>
        <position position="65"/>
    </location>
</feature>
<feature type="transmembrane region" description="Helical" evidence="19">
    <location>
        <begin position="92"/>
        <end position="113"/>
    </location>
</feature>
<keyword evidence="12 19" id="KW-0472">Membrane</keyword>
<feature type="transmembrane region" description="Helical" evidence="19">
    <location>
        <begin position="50"/>
        <end position="71"/>
    </location>
</feature>
<comment type="subcellular location">
    <subcellularLocation>
        <location evidence="1">Cell membrane</location>
        <topology evidence="1">Multi-pass membrane protein</topology>
    </subcellularLocation>
</comment>
<dbReference type="InterPro" id="IPR036945">
    <property type="entry name" value="DAGK_sf"/>
</dbReference>
<dbReference type="AlphaFoldDB" id="A0A840BP72"/>
<dbReference type="InterPro" id="IPR000829">
    <property type="entry name" value="DAGK"/>
</dbReference>
<protein>
    <submittedName>
        <fullName evidence="20">Diacylglycerol kinase (ATP)</fullName>
        <ecNumber evidence="20">2.7.1.107</ecNumber>
    </submittedName>
</protein>
<keyword evidence="10 19" id="KW-1133">Transmembrane helix</keyword>
<evidence type="ECO:0000256" key="6">
    <source>
        <dbReference type="ARBA" id="ARBA00022692"/>
    </source>
</evidence>
<feature type="binding site" evidence="18">
    <location>
        <position position="24"/>
    </location>
    <ligand>
        <name>a divalent metal cation</name>
        <dbReference type="ChEBI" id="CHEBI:60240"/>
    </ligand>
</feature>
<accession>A0A840BP72</accession>
<evidence type="ECO:0000313" key="20">
    <source>
        <dbReference type="EMBL" id="MBB4013472.1"/>
    </source>
</evidence>
<evidence type="ECO:0000256" key="5">
    <source>
        <dbReference type="ARBA" id="ARBA00022679"/>
    </source>
</evidence>
<evidence type="ECO:0000256" key="1">
    <source>
        <dbReference type="ARBA" id="ARBA00004651"/>
    </source>
</evidence>
<keyword evidence="7 17" id="KW-0547">Nucleotide-binding</keyword>
<dbReference type="Proteomes" id="UP000561045">
    <property type="component" value="Unassembled WGS sequence"/>
</dbReference>
<feature type="binding site" evidence="17">
    <location>
        <begin position="90"/>
        <end position="91"/>
    </location>
    <ligand>
        <name>ATP</name>
        <dbReference type="ChEBI" id="CHEBI:30616"/>
    </ligand>
</feature>
<dbReference type="Gene3D" id="1.10.287.3610">
    <property type="match status" value="1"/>
</dbReference>
<feature type="binding site" evidence="17">
    <location>
        <position position="24"/>
    </location>
    <ligand>
        <name>ATP</name>
        <dbReference type="ChEBI" id="CHEBI:30616"/>
    </ligand>
</feature>
<comment type="cofactor">
    <cofactor evidence="18">
        <name>Mg(2+)</name>
        <dbReference type="ChEBI" id="CHEBI:18420"/>
    </cofactor>
    <text evidence="18">Mn(2+), Zn(2+), Cd(2+) and Co(2+) support activity to lesser extents.</text>
</comment>
<evidence type="ECO:0000256" key="10">
    <source>
        <dbReference type="ARBA" id="ARBA00022989"/>
    </source>
</evidence>
<evidence type="ECO:0000256" key="13">
    <source>
        <dbReference type="ARBA" id="ARBA00023209"/>
    </source>
</evidence>
<keyword evidence="4" id="KW-0444">Lipid biosynthesis</keyword>
<dbReference type="GO" id="GO:0005886">
    <property type="term" value="C:plasma membrane"/>
    <property type="evidence" value="ECO:0007669"/>
    <property type="project" value="UniProtKB-SubCell"/>
</dbReference>
<keyword evidence="5 20" id="KW-0808">Transferase</keyword>
<dbReference type="GO" id="GO:0004143">
    <property type="term" value="F:ATP-dependent diacylglycerol kinase activity"/>
    <property type="evidence" value="ECO:0007669"/>
    <property type="project" value="UniProtKB-EC"/>
</dbReference>
<comment type="similarity">
    <text evidence="2">Belongs to the bacterial diacylglycerol kinase family.</text>
</comment>
<evidence type="ECO:0000313" key="21">
    <source>
        <dbReference type="Proteomes" id="UP000561045"/>
    </source>
</evidence>
<evidence type="ECO:0000256" key="16">
    <source>
        <dbReference type="PIRSR" id="PIRSR600829-2"/>
    </source>
</evidence>
<name>A0A840BP72_9RHOO</name>
<dbReference type="EC" id="2.7.1.107" evidence="20"/>
<feature type="binding site" evidence="17">
    <location>
        <begin position="81"/>
        <end position="83"/>
    </location>
    <ligand>
        <name>ATP</name>
        <dbReference type="ChEBI" id="CHEBI:30616"/>
    </ligand>
</feature>
<feature type="binding site" evidence="17">
    <location>
        <position position="72"/>
    </location>
    <ligand>
        <name>ATP</name>
        <dbReference type="ChEBI" id="CHEBI:30616"/>
    </ligand>
</feature>
<evidence type="ECO:0000256" key="8">
    <source>
        <dbReference type="ARBA" id="ARBA00022777"/>
    </source>
</evidence>
<dbReference type="GO" id="GO:0008654">
    <property type="term" value="P:phospholipid biosynthetic process"/>
    <property type="evidence" value="ECO:0007669"/>
    <property type="project" value="UniProtKB-KW"/>
</dbReference>
<organism evidence="20 21">
    <name type="scientific">Niveibacterium umoris</name>
    <dbReference type="NCBI Taxonomy" id="1193620"/>
    <lineage>
        <taxon>Bacteria</taxon>
        <taxon>Pseudomonadati</taxon>
        <taxon>Pseudomonadota</taxon>
        <taxon>Betaproteobacteria</taxon>
        <taxon>Rhodocyclales</taxon>
        <taxon>Rhodocyclaceae</taxon>
        <taxon>Niveibacterium</taxon>
    </lineage>
</organism>
<keyword evidence="14" id="KW-1208">Phospholipid metabolism</keyword>
<dbReference type="CDD" id="cd14263">
    <property type="entry name" value="DAGK_IM_like"/>
    <property type="match status" value="1"/>
</dbReference>
<sequence>MKGQTFLRRLGFAVDGLKAAFRREHSFRQHLLATGAVLGVLLVTRPAPVWWAIGAITVGLVLMAELFNSALEALIDHLHPERHPEIRVVKDIAAGAVLVTSLIALAVAVAFVFR</sequence>
<keyword evidence="9 17" id="KW-0067">ATP-binding</keyword>
<keyword evidence="18" id="KW-0479">Metal-binding</keyword>
<evidence type="ECO:0000256" key="9">
    <source>
        <dbReference type="ARBA" id="ARBA00022840"/>
    </source>
</evidence>
<evidence type="ECO:0000256" key="2">
    <source>
        <dbReference type="ARBA" id="ARBA00005967"/>
    </source>
</evidence>
<evidence type="ECO:0000256" key="19">
    <source>
        <dbReference type="SAM" id="Phobius"/>
    </source>
</evidence>
<evidence type="ECO:0000256" key="3">
    <source>
        <dbReference type="ARBA" id="ARBA00022475"/>
    </source>
</evidence>
<dbReference type="PANTHER" id="PTHR34299:SF1">
    <property type="entry name" value="DIACYLGLYCEROL KINASE"/>
    <property type="match status" value="1"/>
</dbReference>
<keyword evidence="3" id="KW-1003">Cell membrane</keyword>
<comment type="caution">
    <text evidence="20">The sequence shown here is derived from an EMBL/GenBank/DDBJ whole genome shotgun (WGS) entry which is preliminary data.</text>
</comment>
<feature type="binding site" evidence="18">
    <location>
        <position position="72"/>
    </location>
    <ligand>
        <name>a divalent metal cation</name>
        <dbReference type="ChEBI" id="CHEBI:60240"/>
    </ligand>
</feature>
<keyword evidence="8 20" id="KW-0418">Kinase</keyword>
<evidence type="ECO:0000256" key="17">
    <source>
        <dbReference type="PIRSR" id="PIRSR600829-3"/>
    </source>
</evidence>
<keyword evidence="11" id="KW-0443">Lipid metabolism</keyword>
<dbReference type="GO" id="GO:0046872">
    <property type="term" value="F:metal ion binding"/>
    <property type="evidence" value="ECO:0007669"/>
    <property type="project" value="UniProtKB-KW"/>
</dbReference>
<proteinExistence type="inferred from homology"/>
<evidence type="ECO:0000256" key="18">
    <source>
        <dbReference type="PIRSR" id="PIRSR600829-4"/>
    </source>
</evidence>
<evidence type="ECO:0000256" key="15">
    <source>
        <dbReference type="PIRSR" id="PIRSR600829-1"/>
    </source>
</evidence>